<dbReference type="InterPro" id="IPR001296">
    <property type="entry name" value="Glyco_trans_1"/>
</dbReference>
<dbReference type="PANTHER" id="PTHR12526:SF629">
    <property type="entry name" value="TEICHURONIC ACID BIOSYNTHESIS GLYCOSYLTRANSFERASE TUAH-RELATED"/>
    <property type="match status" value="1"/>
</dbReference>
<evidence type="ECO:0000259" key="3">
    <source>
        <dbReference type="Pfam" id="PF00534"/>
    </source>
</evidence>
<keyword evidence="1" id="KW-0328">Glycosyltransferase</keyword>
<gene>
    <name evidence="4" type="ORF">DFI_17250</name>
</gene>
<protein>
    <recommendedName>
        <fullName evidence="3">Glycosyl transferase family 1 domain-containing protein</fullName>
    </recommendedName>
</protein>
<evidence type="ECO:0000256" key="1">
    <source>
        <dbReference type="ARBA" id="ARBA00022676"/>
    </source>
</evidence>
<dbReference type="SUPFAM" id="SSF53756">
    <property type="entry name" value="UDP-Glycosyltransferase/glycogen phosphorylase"/>
    <property type="match status" value="1"/>
</dbReference>
<accession>A0A221T202</accession>
<dbReference type="Gene3D" id="3.40.50.2000">
    <property type="entry name" value="Glycogen Phosphorylase B"/>
    <property type="match status" value="2"/>
</dbReference>
<evidence type="ECO:0000256" key="2">
    <source>
        <dbReference type="ARBA" id="ARBA00022679"/>
    </source>
</evidence>
<evidence type="ECO:0000313" key="4">
    <source>
        <dbReference type="EMBL" id="ASN82933.1"/>
    </source>
</evidence>
<dbReference type="Pfam" id="PF00534">
    <property type="entry name" value="Glycos_transf_1"/>
    <property type="match status" value="1"/>
</dbReference>
<geneLocation type="plasmid" evidence="5">
    <name>pdfi2</name>
</geneLocation>
<dbReference type="KEGG" id="dfc:DFI_17250"/>
<dbReference type="EMBL" id="CP021083">
    <property type="protein sequence ID" value="ASN82933.1"/>
    <property type="molecule type" value="Genomic_DNA"/>
</dbReference>
<keyword evidence="4" id="KW-0614">Plasmid</keyword>
<dbReference type="CDD" id="cd03801">
    <property type="entry name" value="GT4_PimA-like"/>
    <property type="match status" value="1"/>
</dbReference>
<reference evidence="4 5" key="1">
    <citation type="submission" date="2017-05" db="EMBL/GenBank/DDBJ databases">
        <title>The complete genome sequence of Deinococcus ficus isolated from the rhizosphere of the Ficus religiosa L. in Taiwan.</title>
        <authorList>
            <person name="Wu K.-M."/>
            <person name="Liao T.-L."/>
            <person name="Liu Y.-M."/>
            <person name="Young C.-C."/>
            <person name="Tsai S.-F."/>
        </authorList>
    </citation>
    <scope>NUCLEOTIDE SEQUENCE [LARGE SCALE GENOMIC DNA]</scope>
    <source>
        <strain evidence="4 5">CC-FR2-10</strain>
        <plasmid evidence="5">pdfi2</plasmid>
    </source>
</reference>
<proteinExistence type="predicted"/>
<dbReference type="AlphaFoldDB" id="A0A221T202"/>
<feature type="domain" description="Glycosyl transferase family 1" evidence="3">
    <location>
        <begin position="207"/>
        <end position="354"/>
    </location>
</feature>
<keyword evidence="5" id="KW-1185">Reference proteome</keyword>
<organism evidence="4 5">
    <name type="scientific">Deinococcus ficus</name>
    <dbReference type="NCBI Taxonomy" id="317577"/>
    <lineage>
        <taxon>Bacteria</taxon>
        <taxon>Thermotogati</taxon>
        <taxon>Deinococcota</taxon>
        <taxon>Deinococci</taxon>
        <taxon>Deinococcales</taxon>
        <taxon>Deinococcaceae</taxon>
        <taxon>Deinococcus</taxon>
    </lineage>
</organism>
<dbReference type="GO" id="GO:0016757">
    <property type="term" value="F:glycosyltransferase activity"/>
    <property type="evidence" value="ECO:0007669"/>
    <property type="project" value="UniProtKB-KW"/>
</dbReference>
<keyword evidence="2" id="KW-0808">Transferase</keyword>
<sequence>MARTITTSPAERPRVLVLTGSYLPGVRAGGPVRSMQNLLTQLGHEVQFDLVTLDRDLGDATPYPNIEHRAWNQVGGQRVRYVPPGLRGLLERWRILRETPYDLLYLHSFFHVSNTTWSLALRAAGLIARRPVLLAPRGEFSPGALGLNAGKKRLFLQLIQATGLMKDVTFQATSATEQDDIRRMFPRAAVVYAPNLIAPPEDLFRPPRAPGPLRIAFVGRVNRMKNLDYALRVLQGVQTPVHLKLVGSREDEAYWAECEALLATLPDTVQVEVVGHVPPEDVRDIFLWSDVLLLPTLGENFGHVIAEALLAGSIPVISDRTPWQDLEARGSGFTIPLDQPERFTAVLGDLGTSPALLERTALGAAAYGRELAVDRQGLEQNRALFKVS</sequence>
<name>A0A221T202_9DEIO</name>
<evidence type="ECO:0000313" key="5">
    <source>
        <dbReference type="Proteomes" id="UP000259030"/>
    </source>
</evidence>
<dbReference type="Proteomes" id="UP000259030">
    <property type="component" value="Plasmid pDFI2"/>
</dbReference>
<dbReference type="PANTHER" id="PTHR12526">
    <property type="entry name" value="GLYCOSYLTRANSFERASE"/>
    <property type="match status" value="1"/>
</dbReference>